<dbReference type="EMBL" id="QPMT01000016">
    <property type="protein sequence ID" value="KAF4859608.1"/>
    <property type="molecule type" value="Genomic_DNA"/>
</dbReference>
<dbReference type="Proteomes" id="UP000711996">
    <property type="component" value="Unassembled WGS sequence"/>
</dbReference>
<accession>A0A9P5K4N3</accession>
<evidence type="ECO:0000313" key="1">
    <source>
        <dbReference type="EMBL" id="KAF4859608.1"/>
    </source>
</evidence>
<gene>
    <name evidence="1" type="ORF">CGCSCA2_v006076</name>
</gene>
<sequence length="680" mass="77001">MTASTTDSMAVSPSSKMSLDFLTQTDAQLREPAELAAALSKLDERLRESSIPYSDPPTLDREIVEADALLEDVVRTSKDPGFLENQKAQKILGFLGTRLERRLATAWSAIARMRKDRITELPTELLMDIMSRVTNGTSNIGLDGDDFISSDEHNRSRDVESVKSLRLTSRRMRNLADRFLIRSVTVRMMPQSLARLVEISHHPVFSHTVRCVRVNLAFYAKALANLNNFAGFEKWQCERIHERFGLANEKADIEEAEDHRVSDHTMTLLKRLDKEAIATREVKRGRDPFASLKTSFKRLLRAAHVQYKQLYDEQQRIRKDHRNGVDSAFLREISAAMARMPNATRLEISDVDVDPDWKDHYDRVIQHVHNLDETTGLYRLMTSPIRWEISNTCSEQWAGAPVGVLLQLPVALSEAGVQLTRLAITVTPPRIIQWSMMQPTEEQANKLALLVQNVRALEFTMKSRDDDVSITPAHWPAGQAHLEPIAAYLAAISSTPSLEKLHIGAGAFANHMLDEWGDLRRWPLLASLIKSQPWPRLERLELDNVTLTSGLLEELIGERSTDMIVRLESVFIDEEDEDTWREMLDMLRAKADPARPRKDGGVCGTVFVEALFAPYGGEIIDFLKRDIERIFGSRVRLNDKAPLTPALSYLRGLRSKNPVPMVIGTPPLPPIHHLVDDVAW</sequence>
<evidence type="ECO:0008006" key="3">
    <source>
        <dbReference type="Google" id="ProtNLM"/>
    </source>
</evidence>
<proteinExistence type="predicted"/>
<evidence type="ECO:0000313" key="2">
    <source>
        <dbReference type="Proteomes" id="UP000711996"/>
    </source>
</evidence>
<dbReference type="AlphaFoldDB" id="A0A9P5K4N3"/>
<name>A0A9P5K4N3_COLSI</name>
<dbReference type="OrthoDB" id="3759773at2759"/>
<comment type="caution">
    <text evidence="1">The sequence shown here is derived from an EMBL/GenBank/DDBJ whole genome shotgun (WGS) entry which is preliminary data.</text>
</comment>
<reference evidence="1" key="1">
    <citation type="submission" date="2019-06" db="EMBL/GenBank/DDBJ databases">
        <authorList>
            <person name="Gan P."/>
            <person name="Shirasu K."/>
        </authorList>
    </citation>
    <scope>NUCLEOTIDE SEQUENCE [LARGE SCALE GENOMIC DNA]</scope>
    <source>
        <strain evidence="1">CAD2</strain>
    </source>
</reference>
<protein>
    <recommendedName>
        <fullName evidence="3">F-box domain-containing protein</fullName>
    </recommendedName>
</protein>
<keyword evidence="2" id="KW-1185">Reference proteome</keyword>
<organism evidence="1 2">
    <name type="scientific">Colletotrichum siamense</name>
    <name type="common">Anthracnose fungus</name>
    <dbReference type="NCBI Taxonomy" id="690259"/>
    <lineage>
        <taxon>Eukaryota</taxon>
        <taxon>Fungi</taxon>
        <taxon>Dikarya</taxon>
        <taxon>Ascomycota</taxon>
        <taxon>Pezizomycotina</taxon>
        <taxon>Sordariomycetes</taxon>
        <taxon>Hypocreomycetidae</taxon>
        <taxon>Glomerellales</taxon>
        <taxon>Glomerellaceae</taxon>
        <taxon>Colletotrichum</taxon>
        <taxon>Colletotrichum gloeosporioides species complex</taxon>
    </lineage>
</organism>